<dbReference type="STRING" id="1486262.TM49_21020"/>
<dbReference type="Pfam" id="PF25917">
    <property type="entry name" value="BSH_RND"/>
    <property type="match status" value="1"/>
</dbReference>
<dbReference type="EMBL" id="CP010803">
    <property type="protein sequence ID" value="AJY47592.1"/>
    <property type="molecule type" value="Genomic_DNA"/>
</dbReference>
<dbReference type="InterPro" id="IPR058625">
    <property type="entry name" value="MdtA-like_BSH"/>
</dbReference>
<evidence type="ECO:0000259" key="4">
    <source>
        <dbReference type="Pfam" id="PF25954"/>
    </source>
</evidence>
<feature type="domain" description="Multidrug resistance protein MdtA-like barrel-sandwich hybrid" evidence="3">
    <location>
        <begin position="52"/>
        <end position="244"/>
    </location>
</feature>
<feature type="domain" description="CusB-like beta-barrel" evidence="4">
    <location>
        <begin position="250"/>
        <end position="291"/>
    </location>
</feature>
<gene>
    <name evidence="5" type="ORF">TM49_21020</name>
</gene>
<feature type="transmembrane region" description="Helical" evidence="2">
    <location>
        <begin position="12"/>
        <end position="30"/>
    </location>
</feature>
<dbReference type="AlphaFoldDB" id="A0A0D5LV00"/>
<reference evidence="5 6" key="1">
    <citation type="journal article" date="2015" name="Genome Announc.">
        <title>Complete genome sequence of Martelella endophytica YC6887, which has antifungal activity associated with a halophyte.</title>
        <authorList>
            <person name="Khan A."/>
            <person name="Khan H."/>
            <person name="Chung E.J."/>
            <person name="Hossain M.T."/>
            <person name="Chung Y.R."/>
        </authorList>
    </citation>
    <scope>NUCLEOTIDE SEQUENCE [LARGE SCALE GENOMIC DNA]</scope>
    <source>
        <strain evidence="5">YC6887</strain>
    </source>
</reference>
<dbReference type="InterPro" id="IPR058792">
    <property type="entry name" value="Beta-barrel_RND_2"/>
</dbReference>
<dbReference type="OrthoDB" id="9811754at2"/>
<keyword evidence="1" id="KW-0175">Coiled coil</keyword>
<dbReference type="Gene3D" id="1.10.287.470">
    <property type="entry name" value="Helix hairpin bin"/>
    <property type="match status" value="2"/>
</dbReference>
<name>A0A0D5LV00_MAREN</name>
<evidence type="ECO:0000259" key="3">
    <source>
        <dbReference type="Pfam" id="PF25917"/>
    </source>
</evidence>
<feature type="coiled-coil region" evidence="1">
    <location>
        <begin position="117"/>
        <end position="182"/>
    </location>
</feature>
<organism evidence="5 6">
    <name type="scientific">Martelella endophytica</name>
    <dbReference type="NCBI Taxonomy" id="1486262"/>
    <lineage>
        <taxon>Bacteria</taxon>
        <taxon>Pseudomonadati</taxon>
        <taxon>Pseudomonadota</taxon>
        <taxon>Alphaproteobacteria</taxon>
        <taxon>Hyphomicrobiales</taxon>
        <taxon>Aurantimonadaceae</taxon>
        <taxon>Martelella</taxon>
    </lineage>
</organism>
<keyword evidence="2" id="KW-0812">Transmembrane</keyword>
<evidence type="ECO:0000256" key="1">
    <source>
        <dbReference type="SAM" id="Coils"/>
    </source>
</evidence>
<dbReference type="GO" id="GO:0055085">
    <property type="term" value="P:transmembrane transport"/>
    <property type="evidence" value="ECO:0007669"/>
    <property type="project" value="InterPro"/>
</dbReference>
<dbReference type="InterPro" id="IPR050739">
    <property type="entry name" value="MFP"/>
</dbReference>
<dbReference type="Gene3D" id="2.40.30.170">
    <property type="match status" value="1"/>
</dbReference>
<dbReference type="PANTHER" id="PTHR30386:SF24">
    <property type="entry name" value="MULTIDRUG RESISTANCE EFFLUX PUMP"/>
    <property type="match status" value="1"/>
</dbReference>
<keyword evidence="2" id="KW-0472">Membrane</keyword>
<evidence type="ECO:0000256" key="2">
    <source>
        <dbReference type="SAM" id="Phobius"/>
    </source>
</evidence>
<sequence length="346" mass="36636">MTRIIRSLSTYLTLAIGIAGIVALLFAWNLPPFAGSVERTDDAYVTGKVTLLSPQLSAIVTDVPVKDFQSVKKGDLIVRLDDRIYTQQLAQAEASLEAAKASLAANAQSQQTAKANIASAEAGVESARASLENAQSQWDRIERLQAKELSTGSDVDKAKAALDQAKSALSQANASVDVAKEALQTAIVNRRSLEANVSAAEASRELAAINLDNTRITAPFDGTLGQVKARSGQYVSAGSQLVALVPPDRWIIANYKETQLDGLREGQKVTFTVDALNGERFTGHIESFSPASGSQFSVITPDNATGNFTKVAQRVPVRIAIDPGQPDAEKLGPGLSVVTSIDTSQS</sequence>
<dbReference type="PATRIC" id="fig|1486262.3.peg.4343"/>
<dbReference type="Gene3D" id="2.40.50.100">
    <property type="match status" value="1"/>
</dbReference>
<dbReference type="HOGENOM" id="CLU_018816_15_1_5"/>
<accession>A0A0D5LV00</accession>
<proteinExistence type="predicted"/>
<keyword evidence="6" id="KW-1185">Reference proteome</keyword>
<dbReference type="KEGG" id="mey:TM49_21020"/>
<dbReference type="PANTHER" id="PTHR30386">
    <property type="entry name" value="MEMBRANE FUSION SUBUNIT OF EMRAB-TOLC MULTIDRUG EFFLUX PUMP"/>
    <property type="match status" value="1"/>
</dbReference>
<protein>
    <submittedName>
        <fullName evidence="5">Hemolysin secretion protein D</fullName>
    </submittedName>
</protein>
<dbReference type="SUPFAM" id="SSF111369">
    <property type="entry name" value="HlyD-like secretion proteins"/>
    <property type="match status" value="2"/>
</dbReference>
<dbReference type="Proteomes" id="UP000032611">
    <property type="component" value="Chromosome"/>
</dbReference>
<dbReference type="RefSeq" id="WP_045684106.1">
    <property type="nucleotide sequence ID" value="NZ_CP010803.1"/>
</dbReference>
<evidence type="ECO:0000313" key="6">
    <source>
        <dbReference type="Proteomes" id="UP000032611"/>
    </source>
</evidence>
<keyword evidence="2" id="KW-1133">Transmembrane helix</keyword>
<evidence type="ECO:0000313" key="5">
    <source>
        <dbReference type="EMBL" id="AJY47592.1"/>
    </source>
</evidence>
<dbReference type="Pfam" id="PF25954">
    <property type="entry name" value="Beta-barrel_RND_2"/>
    <property type="match status" value="1"/>
</dbReference>